<evidence type="ECO:0000313" key="2">
    <source>
        <dbReference type="Proteomes" id="UP000238649"/>
    </source>
</evidence>
<proteinExistence type="predicted"/>
<protein>
    <submittedName>
        <fullName evidence="1">Uncharacterized protein</fullName>
    </submittedName>
</protein>
<evidence type="ECO:0000313" key="1">
    <source>
        <dbReference type="EMBL" id="PRM90129.1"/>
    </source>
</evidence>
<dbReference type="AlphaFoldDB" id="A0A2S9SUE5"/>
<gene>
    <name evidence="1" type="ORF">CJ671_03900</name>
</gene>
<sequence length="113" mass="13370">MVDLLKNRKKELELQLEYLDIIKYSKLLYLLNTEINNLLCFYTKKQVNQMINEIFSLSISASYFYAYCSKNLYEEEKIKEKLLIQDCDIKSQKESVVSNDIKDIPSLEELIGK</sequence>
<organism evidence="1 2">
    <name type="scientific">Aliarcobacter cryaerophilus</name>
    <dbReference type="NCBI Taxonomy" id="28198"/>
    <lineage>
        <taxon>Bacteria</taxon>
        <taxon>Pseudomonadati</taxon>
        <taxon>Campylobacterota</taxon>
        <taxon>Epsilonproteobacteria</taxon>
        <taxon>Campylobacterales</taxon>
        <taxon>Arcobacteraceae</taxon>
        <taxon>Aliarcobacter</taxon>
    </lineage>
</organism>
<dbReference type="RefSeq" id="WP_105911419.1">
    <property type="nucleotide sequence ID" value="NZ_JAMXDI010000006.1"/>
</dbReference>
<dbReference type="EMBL" id="NXGH01000008">
    <property type="protein sequence ID" value="PRM90129.1"/>
    <property type="molecule type" value="Genomic_DNA"/>
</dbReference>
<comment type="caution">
    <text evidence="1">The sequence shown here is derived from an EMBL/GenBank/DDBJ whole genome shotgun (WGS) entry which is preliminary data.</text>
</comment>
<reference evidence="1 2" key="1">
    <citation type="submission" date="2017-09" db="EMBL/GenBank/DDBJ databases">
        <title>Reassesment of A. cryaerophilus.</title>
        <authorList>
            <person name="Perez-Cataluna A."/>
            <person name="Collado L."/>
            <person name="Salgado O."/>
            <person name="Lefinanco V."/>
            <person name="Figueras M.J."/>
        </authorList>
    </citation>
    <scope>NUCLEOTIDE SEQUENCE [LARGE SCALE GENOMIC DNA]</scope>
    <source>
        <strain evidence="1 2">LMG 9871</strain>
    </source>
</reference>
<name>A0A2S9SUE5_9BACT</name>
<dbReference type="Proteomes" id="UP000238649">
    <property type="component" value="Unassembled WGS sequence"/>
</dbReference>
<accession>A0A2S9SUE5</accession>